<keyword evidence="6" id="KW-0472">Membrane</keyword>
<comment type="subcellular location">
    <subcellularLocation>
        <location evidence="1">Cell outer membrane</location>
    </subcellularLocation>
</comment>
<keyword evidence="4" id="KW-1134">Transmembrane beta strand</keyword>
<dbReference type="PANTHER" id="PTHR30026:SF20">
    <property type="entry name" value="OUTER MEMBRANE PROTEIN TOLC"/>
    <property type="match status" value="1"/>
</dbReference>
<comment type="caution">
    <text evidence="9">The sequence shown here is derived from an EMBL/GenBank/DDBJ whole genome shotgun (WGS) entry which is preliminary data.</text>
</comment>
<name>A0A2D3WCF8_9BACT</name>
<evidence type="ECO:0000313" key="10">
    <source>
        <dbReference type="Proteomes" id="UP000231638"/>
    </source>
</evidence>
<keyword evidence="5" id="KW-0812">Transmembrane</keyword>
<evidence type="ECO:0000256" key="5">
    <source>
        <dbReference type="ARBA" id="ARBA00022692"/>
    </source>
</evidence>
<protein>
    <submittedName>
        <fullName evidence="9">Transporter</fullName>
    </submittedName>
</protein>
<dbReference type="GO" id="GO:0015288">
    <property type="term" value="F:porin activity"/>
    <property type="evidence" value="ECO:0007669"/>
    <property type="project" value="TreeGrafter"/>
</dbReference>
<dbReference type="Gene3D" id="1.20.1600.10">
    <property type="entry name" value="Outer membrane efflux proteins (OEP)"/>
    <property type="match status" value="1"/>
</dbReference>
<dbReference type="GO" id="GO:0015562">
    <property type="term" value="F:efflux transmembrane transporter activity"/>
    <property type="evidence" value="ECO:0007669"/>
    <property type="project" value="InterPro"/>
</dbReference>
<evidence type="ECO:0000256" key="2">
    <source>
        <dbReference type="ARBA" id="ARBA00007613"/>
    </source>
</evidence>
<keyword evidence="8" id="KW-0732">Signal</keyword>
<dbReference type="GO" id="GO:1990281">
    <property type="term" value="C:efflux pump complex"/>
    <property type="evidence" value="ECO:0007669"/>
    <property type="project" value="TreeGrafter"/>
</dbReference>
<evidence type="ECO:0000313" key="9">
    <source>
        <dbReference type="EMBL" id="DAB35966.1"/>
    </source>
</evidence>
<dbReference type="STRING" id="366522.GCA_001548055_02072"/>
<evidence type="ECO:0000256" key="8">
    <source>
        <dbReference type="SAM" id="SignalP"/>
    </source>
</evidence>
<gene>
    <name evidence="9" type="ORF">CFH80_07340</name>
</gene>
<comment type="similarity">
    <text evidence="2">Belongs to the outer membrane factor (OMF) (TC 1.B.17) family.</text>
</comment>
<dbReference type="Pfam" id="PF02321">
    <property type="entry name" value="OEP"/>
    <property type="match status" value="1"/>
</dbReference>
<organism evidence="9 10">
    <name type="scientific">Sulfurospirillum cavolei</name>
    <dbReference type="NCBI Taxonomy" id="366522"/>
    <lineage>
        <taxon>Bacteria</taxon>
        <taxon>Pseudomonadati</taxon>
        <taxon>Campylobacterota</taxon>
        <taxon>Epsilonproteobacteria</taxon>
        <taxon>Campylobacterales</taxon>
        <taxon>Sulfurospirillaceae</taxon>
        <taxon>Sulfurospirillum</taxon>
    </lineage>
</organism>
<evidence type="ECO:0000256" key="3">
    <source>
        <dbReference type="ARBA" id="ARBA00022448"/>
    </source>
</evidence>
<keyword evidence="3" id="KW-0813">Transport</keyword>
<keyword evidence="7" id="KW-0998">Cell outer membrane</keyword>
<dbReference type="SUPFAM" id="SSF56954">
    <property type="entry name" value="Outer membrane efflux proteins (OEP)"/>
    <property type="match status" value="1"/>
</dbReference>
<feature type="signal peptide" evidence="8">
    <location>
        <begin position="1"/>
        <end position="19"/>
    </location>
</feature>
<dbReference type="InterPro" id="IPR051906">
    <property type="entry name" value="TolC-like"/>
</dbReference>
<evidence type="ECO:0000256" key="7">
    <source>
        <dbReference type="ARBA" id="ARBA00023237"/>
    </source>
</evidence>
<evidence type="ECO:0000256" key="1">
    <source>
        <dbReference type="ARBA" id="ARBA00004442"/>
    </source>
</evidence>
<dbReference type="GO" id="GO:0009279">
    <property type="term" value="C:cell outer membrane"/>
    <property type="evidence" value="ECO:0007669"/>
    <property type="project" value="UniProtKB-SubCell"/>
</dbReference>
<dbReference type="PANTHER" id="PTHR30026">
    <property type="entry name" value="OUTER MEMBRANE PROTEIN TOLC"/>
    <property type="match status" value="1"/>
</dbReference>
<feature type="chain" id="PRO_5013790321" evidence="8">
    <location>
        <begin position="20"/>
        <end position="450"/>
    </location>
</feature>
<accession>A0A2D3WCF8</accession>
<reference evidence="9 10" key="1">
    <citation type="journal article" date="2017" name="Front. Microbiol.">
        <title>Comparative Genomic Analysis of the Class Epsilonproteobacteria and Proposed Reclassification to Epsilonbacteraeota (phyl. nov.).</title>
        <authorList>
            <person name="Waite D.W."/>
            <person name="Vanwonterghem I."/>
            <person name="Rinke C."/>
            <person name="Parks D.H."/>
            <person name="Zhang Y."/>
            <person name="Takai K."/>
            <person name="Sievert S.M."/>
            <person name="Simon J."/>
            <person name="Campbell B.J."/>
            <person name="Hanson T.E."/>
            <person name="Woyke T."/>
            <person name="Klotz M.G."/>
            <person name="Hugenholtz P."/>
        </authorList>
    </citation>
    <scope>NUCLEOTIDE SEQUENCE [LARGE SCALE GENOMIC DNA]</scope>
    <source>
        <strain evidence="9">UBA11420</strain>
    </source>
</reference>
<evidence type="ECO:0000256" key="4">
    <source>
        <dbReference type="ARBA" id="ARBA00022452"/>
    </source>
</evidence>
<proteinExistence type="inferred from homology"/>
<sequence length="450" mass="51015">MKIIVIMCALLAYAFGASALSLDAAIEKVKYNNLEIDAAKMDEQIKELEYQIASSAAYGSLDLNQYALRSNDALNVFGYKLQSREASFADFGFKDFIKNQSDPNVVDIRSDDLNNPKDRNLFSTNVTYTIPLYTGGKIEQYRKMAQALKALSTLSREELTVQKIAEVKKSFYALSLLKNHLYRLGLIAHNIEKLEQRAVAMHEEGYAKKVDILEVQTKRADVERLVEQAKANETLLYHYLSFLLNENVESIIGNYEAELPLDMPLETMLNENRAIKKAEQSEAVSKMNVSLQESNFLPQIGAFVQYGSSDDRLMNDFSSHDAYTVGVQMKWNLFNGGADKAGLEKARVGNLKAASEARLAKETIVWHIRRLQTQMHMYEYEIASLKKEVELSQAVYENYTGRYEQKLASMSEVIVKQSDALRAVMKLQEAQNARNDVIFELEKIAAKELQ</sequence>
<dbReference type="EMBL" id="DLUG01000192">
    <property type="protein sequence ID" value="DAB35966.1"/>
    <property type="molecule type" value="Genomic_DNA"/>
</dbReference>
<dbReference type="AlphaFoldDB" id="A0A2D3WCF8"/>
<evidence type="ECO:0000256" key="6">
    <source>
        <dbReference type="ARBA" id="ARBA00023136"/>
    </source>
</evidence>
<dbReference type="Proteomes" id="UP000231638">
    <property type="component" value="Unassembled WGS sequence"/>
</dbReference>
<dbReference type="InterPro" id="IPR003423">
    <property type="entry name" value="OMP_efflux"/>
</dbReference>